<name>A0A7X5HTD8_9FIRM</name>
<feature type="domain" description="DDH" evidence="1">
    <location>
        <begin position="16"/>
        <end position="158"/>
    </location>
</feature>
<dbReference type="EMBL" id="JAAEEH010000001">
    <property type="protein sequence ID" value="NDL66322.1"/>
    <property type="molecule type" value="Genomic_DNA"/>
</dbReference>
<dbReference type="Gene3D" id="3.90.1640.10">
    <property type="entry name" value="inorganic pyrophosphatase (n-terminal core)"/>
    <property type="match status" value="1"/>
</dbReference>
<dbReference type="PANTHER" id="PTHR47618">
    <property type="entry name" value="BIFUNCTIONAL OLIGORIBONUCLEASE AND PAP PHOSPHATASE NRNA"/>
    <property type="match status" value="1"/>
</dbReference>
<dbReference type="Pfam" id="PF02272">
    <property type="entry name" value="DHHA1"/>
    <property type="match status" value="1"/>
</dbReference>
<dbReference type="GO" id="GO:0003676">
    <property type="term" value="F:nucleic acid binding"/>
    <property type="evidence" value="ECO:0007669"/>
    <property type="project" value="InterPro"/>
</dbReference>
<evidence type="ECO:0000259" key="1">
    <source>
        <dbReference type="Pfam" id="PF01368"/>
    </source>
</evidence>
<evidence type="ECO:0000313" key="3">
    <source>
        <dbReference type="EMBL" id="NDL66322.1"/>
    </source>
</evidence>
<comment type="caution">
    <text evidence="3">The sequence shown here is derived from an EMBL/GenBank/DDBJ whole genome shotgun (WGS) entry which is preliminary data.</text>
</comment>
<dbReference type="SUPFAM" id="SSF64182">
    <property type="entry name" value="DHH phosphoesterases"/>
    <property type="match status" value="1"/>
</dbReference>
<dbReference type="InterPro" id="IPR038763">
    <property type="entry name" value="DHH_sf"/>
</dbReference>
<protein>
    <submittedName>
        <fullName evidence="3">Bifunctional oligoribonuclease/PAP phosphatase NrnA</fullName>
    </submittedName>
</protein>
<dbReference type="RefSeq" id="WP_162369040.1">
    <property type="nucleotide sequence ID" value="NZ_JAAEEH010000001.1"/>
</dbReference>
<dbReference type="Gene3D" id="3.10.310.30">
    <property type="match status" value="1"/>
</dbReference>
<dbReference type="InterPro" id="IPR001667">
    <property type="entry name" value="DDH_dom"/>
</dbReference>
<dbReference type="AlphaFoldDB" id="A0A7X5HTD8"/>
<proteinExistence type="predicted"/>
<dbReference type="Proteomes" id="UP000461585">
    <property type="component" value="Unassembled WGS sequence"/>
</dbReference>
<dbReference type="PANTHER" id="PTHR47618:SF1">
    <property type="entry name" value="BIFUNCTIONAL OLIGORIBONUCLEASE AND PAP PHOSPHATASE NRNA"/>
    <property type="match status" value="1"/>
</dbReference>
<reference evidence="3 4" key="1">
    <citation type="submission" date="2020-01" db="EMBL/GenBank/DDBJ databases">
        <title>Anaeroalcalibacter tamaniensis gen. nov., sp. nov., moderately halophilic strictly anaerobic fermenter bacterium from mud volcano of Taman peninsula.</title>
        <authorList>
            <person name="Frolova A."/>
            <person name="Merkel A.Y."/>
            <person name="Slobodkin A.I."/>
        </authorList>
    </citation>
    <scope>NUCLEOTIDE SEQUENCE [LARGE SCALE GENOMIC DNA]</scope>
    <source>
        <strain evidence="3 4">F-3ap</strain>
    </source>
</reference>
<feature type="domain" description="DHHA1" evidence="2">
    <location>
        <begin position="231"/>
        <end position="317"/>
    </location>
</feature>
<sequence>MTFQELLAALEPFGGIYLAGHVHPDGDCVGSAVGLAGLLEKAGKRARILMREIPGTLEFLYQEQPGLLLEEPDGPVEALVVLDSGDPERLGEYEPYFHQAKCTVNIDHHASNAFFAMHNVVDEHASSTSEMVFRMLEEGAGDYRLLDDSTAQALYTGIVYDTGAFKHSNTGRRTHEAAGRLIEFEFPATEIIDRMFYYKSLQAIRVQGEAIRNLQTHRGNRIVLSYVTQSFLDTLGAEKKDVEGIVQILNDIEGTDCAIFLYGLGDQLYKASLRSKGRVDVCAVASGFGGGGHKKAAGCTMQGPLEESIRSLLQAVGGQLE</sequence>
<keyword evidence="4" id="KW-1185">Reference proteome</keyword>
<accession>A0A7X5HTD8</accession>
<gene>
    <name evidence="3" type="ORF">GXN74_00990</name>
</gene>
<dbReference type="Pfam" id="PF01368">
    <property type="entry name" value="DHH"/>
    <property type="match status" value="1"/>
</dbReference>
<evidence type="ECO:0000259" key="2">
    <source>
        <dbReference type="Pfam" id="PF02272"/>
    </source>
</evidence>
<organism evidence="3 4">
    <name type="scientific">Anaerotalea alkaliphila</name>
    <dbReference type="NCBI Taxonomy" id="2662126"/>
    <lineage>
        <taxon>Bacteria</taxon>
        <taxon>Bacillati</taxon>
        <taxon>Bacillota</taxon>
        <taxon>Clostridia</taxon>
        <taxon>Eubacteriales</taxon>
        <taxon>Anaerotalea</taxon>
    </lineage>
</organism>
<evidence type="ECO:0000313" key="4">
    <source>
        <dbReference type="Proteomes" id="UP000461585"/>
    </source>
</evidence>
<dbReference type="InterPro" id="IPR003156">
    <property type="entry name" value="DHHA1_dom"/>
</dbReference>
<dbReference type="InterPro" id="IPR051319">
    <property type="entry name" value="Oligoribo/pAp-PDE_c-di-AMP_PDE"/>
</dbReference>